<keyword evidence="1" id="KW-0732">Signal</keyword>
<protein>
    <recommendedName>
        <fullName evidence="4">Chitosanase</fullName>
    </recommendedName>
</protein>
<comment type="caution">
    <text evidence="2">The sequence shown here is derived from an EMBL/GenBank/DDBJ whole genome shotgun (WGS) entry which is preliminary data.</text>
</comment>
<evidence type="ECO:0000313" key="2">
    <source>
        <dbReference type="EMBL" id="TMW69424.1"/>
    </source>
</evidence>
<dbReference type="Pfam" id="PF01374">
    <property type="entry name" value="Glyco_hydro_46"/>
    <property type="match status" value="1"/>
</dbReference>
<accession>A0A8K1CUE2</accession>
<feature type="chain" id="PRO_5035436054" description="Chitosanase" evidence="1">
    <location>
        <begin position="25"/>
        <end position="189"/>
    </location>
</feature>
<reference evidence="2" key="1">
    <citation type="submission" date="2019-03" db="EMBL/GenBank/DDBJ databases">
        <title>Long read genome sequence of the mycoparasitic Pythium oligandrum ATCC 38472 isolated from sugarbeet rhizosphere.</title>
        <authorList>
            <person name="Gaulin E."/>
        </authorList>
    </citation>
    <scope>NUCLEOTIDE SEQUENCE</scope>
    <source>
        <strain evidence="2">ATCC 38472_TT</strain>
    </source>
</reference>
<keyword evidence="3" id="KW-1185">Reference proteome</keyword>
<dbReference type="GO" id="GO:0016977">
    <property type="term" value="F:chitosanase activity"/>
    <property type="evidence" value="ECO:0007669"/>
    <property type="project" value="InterPro"/>
</dbReference>
<dbReference type="InterPro" id="IPR023099">
    <property type="entry name" value="Glyco_hydro_46_N"/>
</dbReference>
<dbReference type="AlphaFoldDB" id="A0A8K1CUE2"/>
<dbReference type="PROSITE" id="PS60000">
    <property type="entry name" value="CHITOSANASE_46_80"/>
    <property type="match status" value="1"/>
</dbReference>
<evidence type="ECO:0000313" key="3">
    <source>
        <dbReference type="Proteomes" id="UP000794436"/>
    </source>
</evidence>
<sequence>MLWQFLKTTLLVAAVGAHASLGEASSVGDRLPFKSVSGNVTLEQLDTIMSLVSIAENSKVEWWTNYDYCEDIGDGRGYTMSLVGFCSGTSDLLGVVRDVAKAKASHRIAQFVKPLQAVDGTPSHKGLGSLCSTIHSNNDATWKAAVWGGIRREYWDPATNWAAKHGLTSALSKGFLFDVALNHGAEVVD</sequence>
<dbReference type="GO" id="GO:0005576">
    <property type="term" value="C:extracellular region"/>
    <property type="evidence" value="ECO:0007669"/>
    <property type="project" value="InterPro"/>
</dbReference>
<dbReference type="SUPFAM" id="SSF53955">
    <property type="entry name" value="Lysozyme-like"/>
    <property type="match status" value="1"/>
</dbReference>
<dbReference type="Gene3D" id="3.30.386.10">
    <property type="entry name" value="Chitosanase, subunit A, domain 2"/>
    <property type="match status" value="1"/>
</dbReference>
<organism evidence="2 3">
    <name type="scientific">Pythium oligandrum</name>
    <name type="common">Mycoparasitic fungus</name>
    <dbReference type="NCBI Taxonomy" id="41045"/>
    <lineage>
        <taxon>Eukaryota</taxon>
        <taxon>Sar</taxon>
        <taxon>Stramenopiles</taxon>
        <taxon>Oomycota</taxon>
        <taxon>Peronosporomycetes</taxon>
        <taxon>Pythiales</taxon>
        <taxon>Pythiaceae</taxon>
        <taxon>Pythium</taxon>
    </lineage>
</organism>
<proteinExistence type="predicted"/>
<dbReference type="GO" id="GO:0005975">
    <property type="term" value="P:carbohydrate metabolic process"/>
    <property type="evidence" value="ECO:0007669"/>
    <property type="project" value="InterPro"/>
</dbReference>
<dbReference type="InterPro" id="IPR000400">
    <property type="entry name" value="Glyco_hydro_46"/>
</dbReference>
<evidence type="ECO:0000256" key="1">
    <source>
        <dbReference type="SAM" id="SignalP"/>
    </source>
</evidence>
<evidence type="ECO:0008006" key="4">
    <source>
        <dbReference type="Google" id="ProtNLM"/>
    </source>
</evidence>
<dbReference type="EMBL" id="SPLM01000001">
    <property type="protein sequence ID" value="TMW69424.1"/>
    <property type="molecule type" value="Genomic_DNA"/>
</dbReference>
<feature type="signal peptide" evidence="1">
    <location>
        <begin position="1"/>
        <end position="24"/>
    </location>
</feature>
<name>A0A8K1CUE2_PYTOL</name>
<dbReference type="OrthoDB" id="76114at2759"/>
<dbReference type="Proteomes" id="UP000794436">
    <property type="component" value="Unassembled WGS sequence"/>
</dbReference>
<dbReference type="InterPro" id="IPR023346">
    <property type="entry name" value="Lysozyme-like_dom_sf"/>
</dbReference>
<gene>
    <name evidence="2" type="ORF">Poli38472_001580</name>
</gene>